<dbReference type="InterPro" id="IPR000073">
    <property type="entry name" value="AB_hydrolase_1"/>
</dbReference>
<gene>
    <name evidence="2" type="ORF">ACFSFX_17125</name>
</gene>
<protein>
    <submittedName>
        <fullName evidence="2">Alpha/beta fold hydrolase</fullName>
    </submittedName>
</protein>
<dbReference type="InterPro" id="IPR052897">
    <property type="entry name" value="Sec-Metab_Biosynth_Hydrolase"/>
</dbReference>
<dbReference type="Proteomes" id="UP001597307">
    <property type="component" value="Unassembled WGS sequence"/>
</dbReference>
<dbReference type="EMBL" id="JBHUGA010000067">
    <property type="protein sequence ID" value="MFD1848309.1"/>
    <property type="molecule type" value="Genomic_DNA"/>
</dbReference>
<dbReference type="GO" id="GO:0016787">
    <property type="term" value="F:hydrolase activity"/>
    <property type="evidence" value="ECO:0007669"/>
    <property type="project" value="UniProtKB-KW"/>
</dbReference>
<accession>A0ABW4QC74</accession>
<keyword evidence="2" id="KW-0378">Hydrolase</keyword>
<dbReference type="PANTHER" id="PTHR37017">
    <property type="entry name" value="AB HYDROLASE-1 DOMAIN-CONTAINING PROTEIN-RELATED"/>
    <property type="match status" value="1"/>
</dbReference>
<evidence type="ECO:0000313" key="2">
    <source>
        <dbReference type="EMBL" id="MFD1848309.1"/>
    </source>
</evidence>
<dbReference type="Pfam" id="PF12697">
    <property type="entry name" value="Abhydrolase_6"/>
    <property type="match status" value="1"/>
</dbReference>
<organism evidence="2 3">
    <name type="scientific">Arthrobacter flavus</name>
    <dbReference type="NCBI Taxonomy" id="95172"/>
    <lineage>
        <taxon>Bacteria</taxon>
        <taxon>Bacillati</taxon>
        <taxon>Actinomycetota</taxon>
        <taxon>Actinomycetes</taxon>
        <taxon>Micrococcales</taxon>
        <taxon>Micrococcaceae</taxon>
        <taxon>Arthrobacter</taxon>
    </lineage>
</organism>
<sequence length="232" mass="25096">MDIILVPGFWLDASSWDGVTPPLTAAGHHVHPLTLPGLEAKDAPRAGIGLRQHIDAVVAAIDAVDRPVVLVGHSAGGAIIYGATDQRPNHVLRAIYVDSGPLGEGAVINDELPAVGDEIPLPPWDVFDAEDLVDLDDDIRQDFIRRAIPQPLGVATDPQRLVDEGRFRVPATVICCEFTPEQLRHWMDAGDPNVAELTHIHSVEYVDLPTGHWPQFTRPADLSAAILAAVER</sequence>
<comment type="caution">
    <text evidence="2">The sequence shown here is derived from an EMBL/GenBank/DDBJ whole genome shotgun (WGS) entry which is preliminary data.</text>
</comment>
<evidence type="ECO:0000259" key="1">
    <source>
        <dbReference type="Pfam" id="PF12697"/>
    </source>
</evidence>
<evidence type="ECO:0000313" key="3">
    <source>
        <dbReference type="Proteomes" id="UP001597307"/>
    </source>
</evidence>
<name>A0ABW4QC74_9MICC</name>
<dbReference type="SUPFAM" id="SSF53474">
    <property type="entry name" value="alpha/beta-Hydrolases"/>
    <property type="match status" value="1"/>
</dbReference>
<dbReference type="PANTHER" id="PTHR37017:SF11">
    <property type="entry name" value="ESTERASE_LIPASE_THIOESTERASE DOMAIN-CONTAINING PROTEIN"/>
    <property type="match status" value="1"/>
</dbReference>
<dbReference type="RefSeq" id="WP_343881933.1">
    <property type="nucleotide sequence ID" value="NZ_BAAAIJ010000059.1"/>
</dbReference>
<dbReference type="InterPro" id="IPR029058">
    <property type="entry name" value="AB_hydrolase_fold"/>
</dbReference>
<keyword evidence="3" id="KW-1185">Reference proteome</keyword>
<proteinExistence type="predicted"/>
<feature type="domain" description="AB hydrolase-1" evidence="1">
    <location>
        <begin position="3"/>
        <end position="224"/>
    </location>
</feature>
<dbReference type="Gene3D" id="3.40.50.1820">
    <property type="entry name" value="alpha/beta hydrolase"/>
    <property type="match status" value="1"/>
</dbReference>
<reference evidence="3" key="1">
    <citation type="journal article" date="2019" name="Int. J. Syst. Evol. Microbiol.">
        <title>The Global Catalogue of Microorganisms (GCM) 10K type strain sequencing project: providing services to taxonomists for standard genome sequencing and annotation.</title>
        <authorList>
            <consortium name="The Broad Institute Genomics Platform"/>
            <consortium name="The Broad Institute Genome Sequencing Center for Infectious Disease"/>
            <person name="Wu L."/>
            <person name="Ma J."/>
        </authorList>
    </citation>
    <scope>NUCLEOTIDE SEQUENCE [LARGE SCALE GENOMIC DNA]</scope>
    <source>
        <strain evidence="3">JCM 11496</strain>
    </source>
</reference>